<proteinExistence type="predicted"/>
<feature type="signal peptide" evidence="2">
    <location>
        <begin position="1"/>
        <end position="23"/>
    </location>
</feature>
<evidence type="ECO:0000256" key="2">
    <source>
        <dbReference type="SAM" id="SignalP"/>
    </source>
</evidence>
<evidence type="ECO:0000256" key="1">
    <source>
        <dbReference type="SAM" id="MobiDB-lite"/>
    </source>
</evidence>
<dbReference type="InterPro" id="IPR007844">
    <property type="entry name" value="AsmA"/>
</dbReference>
<dbReference type="AlphaFoldDB" id="A0A239C1M0"/>
<reference evidence="4 5" key="1">
    <citation type="submission" date="2017-06" db="EMBL/GenBank/DDBJ databases">
        <authorList>
            <person name="Kim H.J."/>
            <person name="Triplett B.A."/>
        </authorList>
    </citation>
    <scope>NUCLEOTIDE SEQUENCE [LARGE SCALE GENOMIC DNA]</scope>
    <source>
        <strain evidence="4 5">U15</strain>
    </source>
</reference>
<feature type="region of interest" description="Disordered" evidence="1">
    <location>
        <begin position="655"/>
        <end position="678"/>
    </location>
</feature>
<name>A0A239C1M0_9BURK</name>
<evidence type="ECO:0000259" key="3">
    <source>
        <dbReference type="Pfam" id="PF05170"/>
    </source>
</evidence>
<gene>
    <name evidence="4" type="ORF">SAMN06265795_101174</name>
</gene>
<sequence>MSRLARFLLLFSGLLAASAAAVAIALAGFDWDHVRPWLNNKVTQASGRQFEIRGKLALVWRYEGEAGFSMQRWMPWPRLTADDVHFGNPAWASSGPDMLQARRAVLTLNPLALVSHQLILSSLVLEAPQLVLERDAQGRANWQLENPPQWKIRVNRMSFGEGSIRYIDARREADISATVRQLDHDQDHFRVAWDLTGNYGGAPLTGSGKSGNLLTMRDGRHPYPLTAELRLGQADIKLQGSITQPFKPSALDLQLEVSGKNLSQMEPILRRELPAIGPFATEGHLVASFDEEARRWTYEKFSSRLGKSKVSGNLHLRMGADARPKVEARLEAETLDMTELARLFGEEEAPPPRKGGKPKARPVAQAKMLPAESVHAERLTAIDADIEFQGRKIVATKRLTLGNVSARVRGKDGLLALAPLKLNVAEGSINGELRLDGRQQPAKMDLKASLRELRVRQLFPGVRSADPGRLSGDIALSGRGDSVASLLASSDGKVSAVVSQGTISQMVLEQMGLNVSGMIATKLFGDRQVRLNCGVADLEVAGGIMTTRSLVADTEESSIYGEGRFDFGKEEIKLELQPETKGMRLISLSSPLEVSGSFTKPSIEVDKTTMAMKAGSALALGVLAPVAAAVLPLINIGSGEGESCASLIARTVKPHPAPAPMSAEAPLEQGSRIDSSGR</sequence>
<dbReference type="OrthoDB" id="5749006at2"/>
<dbReference type="GO" id="GO:0090313">
    <property type="term" value="P:regulation of protein targeting to membrane"/>
    <property type="evidence" value="ECO:0007669"/>
    <property type="project" value="TreeGrafter"/>
</dbReference>
<keyword evidence="5" id="KW-1185">Reference proteome</keyword>
<dbReference type="GO" id="GO:0005886">
    <property type="term" value="C:plasma membrane"/>
    <property type="evidence" value="ECO:0007669"/>
    <property type="project" value="TreeGrafter"/>
</dbReference>
<dbReference type="PANTHER" id="PTHR30441">
    <property type="entry name" value="DUF748 DOMAIN-CONTAINING PROTEIN"/>
    <property type="match status" value="1"/>
</dbReference>
<dbReference type="PANTHER" id="PTHR30441:SF9">
    <property type="entry name" value="ASMA FAMILY PROTEIN YHJG"/>
    <property type="match status" value="1"/>
</dbReference>
<evidence type="ECO:0000313" key="4">
    <source>
        <dbReference type="EMBL" id="SNS13273.1"/>
    </source>
</evidence>
<evidence type="ECO:0000313" key="5">
    <source>
        <dbReference type="Proteomes" id="UP000198284"/>
    </source>
</evidence>
<accession>A0A239C1M0</accession>
<protein>
    <recommendedName>
        <fullName evidence="3">AsmA domain-containing protein</fullName>
    </recommendedName>
</protein>
<dbReference type="Pfam" id="PF05170">
    <property type="entry name" value="AsmA"/>
    <property type="match status" value="1"/>
</dbReference>
<organism evidence="4 5">
    <name type="scientific">Noviherbaspirillum humi</name>
    <dbReference type="NCBI Taxonomy" id="1688639"/>
    <lineage>
        <taxon>Bacteria</taxon>
        <taxon>Pseudomonadati</taxon>
        <taxon>Pseudomonadota</taxon>
        <taxon>Betaproteobacteria</taxon>
        <taxon>Burkholderiales</taxon>
        <taxon>Oxalobacteraceae</taxon>
        <taxon>Noviherbaspirillum</taxon>
    </lineage>
</organism>
<dbReference type="InterPro" id="IPR052894">
    <property type="entry name" value="AsmA-related"/>
</dbReference>
<dbReference type="EMBL" id="FZOT01000001">
    <property type="protein sequence ID" value="SNS13273.1"/>
    <property type="molecule type" value="Genomic_DNA"/>
</dbReference>
<keyword evidence="2" id="KW-0732">Signal</keyword>
<feature type="domain" description="AsmA" evidence="3">
    <location>
        <begin position="8"/>
        <end position="549"/>
    </location>
</feature>
<feature type="chain" id="PRO_5013325921" description="AsmA domain-containing protein" evidence="2">
    <location>
        <begin position="24"/>
        <end position="678"/>
    </location>
</feature>
<dbReference type="Proteomes" id="UP000198284">
    <property type="component" value="Unassembled WGS sequence"/>
</dbReference>
<dbReference type="RefSeq" id="WP_089397412.1">
    <property type="nucleotide sequence ID" value="NZ_FZOT01000001.1"/>
</dbReference>